<dbReference type="InterPro" id="IPR058739">
    <property type="entry name" value="NicX"/>
</dbReference>
<sequence>MPVSDHQMIEAWRKVLRLSRLEPGQTVTILTSAATHPQTLSTALTATQSMGAIVNRLDLPPVNGEKALSRDALAYLGTTPLTGNPAAIAALKASDLVLDLMTLLFSPEQHEILQGGTRILLAVEPPEVLARMVPCEADRERVKAASQRLADAQEMQVISPAGTNLRCPLGEFPAISEYGFVDEPGRWDHWPSGFALTWPNEGAAYGTIVLDQGDILLPQKTYVTEPIRLTVEAGFATRIEGGLHAELLSEYMASFNDPEAYAISHIGWGLQPRAHWSTLGLYDREATIGMDARAFEGNFLFSLGPNNEAGGHRTTACHIDIPVRRCTVRLDGVDMVTAGKVTDGFRYPEDKS</sequence>
<keyword evidence="2" id="KW-0223">Dioxygenase</keyword>
<dbReference type="InterPro" id="IPR052170">
    <property type="entry name" value="M29_Exopeptidase"/>
</dbReference>
<dbReference type="EC" id="1.13.11.9" evidence="2"/>
<dbReference type="SUPFAM" id="SSF144052">
    <property type="entry name" value="Thermophilic metalloprotease-like"/>
    <property type="match status" value="1"/>
</dbReference>
<protein>
    <submittedName>
        <fullName evidence="2">2,5-dihydroxypyridine 5,6-dioxygenase</fullName>
        <ecNumber evidence="2">1.13.11.9</ecNumber>
    </submittedName>
</protein>
<accession>A0A7W4VC63</accession>
<evidence type="ECO:0000313" key="2">
    <source>
        <dbReference type="EMBL" id="MBB3008932.1"/>
    </source>
</evidence>
<organism evidence="2 3">
    <name type="scientific">Cupriavidus alkaliphilus</name>
    <dbReference type="NCBI Taxonomy" id="942866"/>
    <lineage>
        <taxon>Bacteria</taxon>
        <taxon>Pseudomonadati</taxon>
        <taxon>Pseudomonadota</taxon>
        <taxon>Betaproteobacteria</taxon>
        <taxon>Burkholderiales</taxon>
        <taxon>Burkholderiaceae</taxon>
        <taxon>Cupriavidus</taxon>
    </lineage>
</organism>
<evidence type="ECO:0000313" key="3">
    <source>
        <dbReference type="Proteomes" id="UP000578036"/>
    </source>
</evidence>
<dbReference type="PANTHER" id="PTHR34448">
    <property type="entry name" value="AMINOPEPTIDASE"/>
    <property type="match status" value="1"/>
</dbReference>
<reference evidence="2 3" key="1">
    <citation type="submission" date="2020-08" db="EMBL/GenBank/DDBJ databases">
        <title>Genomic Encyclopedia of Type Strains, Phase IV (KMG-V): Genome sequencing to study the core and pangenomes of soil and plant-associated prokaryotes.</title>
        <authorList>
            <person name="Whitman W."/>
        </authorList>
    </citation>
    <scope>NUCLEOTIDE SEQUENCE [LARGE SCALE GENOMIC DNA]</scope>
    <source>
        <strain evidence="2 3">SLV-2362</strain>
    </source>
</reference>
<proteinExistence type="predicted"/>
<gene>
    <name evidence="2" type="ORF">FHX61_003605</name>
</gene>
<keyword evidence="2" id="KW-0560">Oxidoreductase</keyword>
<comment type="caution">
    <text evidence="2">The sequence shown here is derived from an EMBL/GenBank/DDBJ whole genome shotgun (WGS) entry which is preliminary data.</text>
</comment>
<dbReference type="PANTHER" id="PTHR34448:SF1">
    <property type="entry name" value="BLL6088 PROTEIN"/>
    <property type="match status" value="1"/>
</dbReference>
<dbReference type="AlphaFoldDB" id="A0A7W4VC63"/>
<name>A0A7W4VC63_9BURK</name>
<evidence type="ECO:0000256" key="1">
    <source>
        <dbReference type="ARBA" id="ARBA00022723"/>
    </source>
</evidence>
<dbReference type="GO" id="GO:0046872">
    <property type="term" value="F:metal ion binding"/>
    <property type="evidence" value="ECO:0007669"/>
    <property type="project" value="UniProtKB-KW"/>
</dbReference>
<dbReference type="Pfam" id="PF26233">
    <property type="entry name" value="NicX"/>
    <property type="match status" value="1"/>
</dbReference>
<keyword evidence="3" id="KW-1185">Reference proteome</keyword>
<dbReference type="RefSeq" id="WP_183299757.1">
    <property type="nucleotide sequence ID" value="NZ_JACHWF010000004.1"/>
</dbReference>
<dbReference type="EMBL" id="JACHWF010000004">
    <property type="protein sequence ID" value="MBB3008932.1"/>
    <property type="molecule type" value="Genomic_DNA"/>
</dbReference>
<keyword evidence="1" id="KW-0479">Metal-binding</keyword>
<dbReference type="GO" id="GO:0047075">
    <property type="term" value="F:2,5-dihydroxypyridine 5,6-dioxygenase activity"/>
    <property type="evidence" value="ECO:0007669"/>
    <property type="project" value="UniProtKB-EC"/>
</dbReference>
<dbReference type="Proteomes" id="UP000578036">
    <property type="component" value="Unassembled WGS sequence"/>
</dbReference>